<evidence type="ECO:0000256" key="1">
    <source>
        <dbReference type="SAM" id="Phobius"/>
    </source>
</evidence>
<protein>
    <submittedName>
        <fullName evidence="3">TadE-like protein</fullName>
    </submittedName>
</protein>
<name>A0A4R7V5S1_9PSEU</name>
<reference evidence="3 4" key="1">
    <citation type="submission" date="2019-03" db="EMBL/GenBank/DDBJ databases">
        <title>Genomic Encyclopedia of Archaeal and Bacterial Type Strains, Phase II (KMG-II): from individual species to whole genera.</title>
        <authorList>
            <person name="Goeker M."/>
        </authorList>
    </citation>
    <scope>NUCLEOTIDE SEQUENCE [LARGE SCALE GENOMIC DNA]</scope>
    <source>
        <strain evidence="3 4">DSM 45499</strain>
    </source>
</reference>
<dbReference type="RefSeq" id="WP_133906621.1">
    <property type="nucleotide sequence ID" value="NZ_SOCP01000014.1"/>
</dbReference>
<evidence type="ECO:0000313" key="4">
    <source>
        <dbReference type="Proteomes" id="UP000294927"/>
    </source>
</evidence>
<accession>A0A4R7V5S1</accession>
<feature type="transmembrane region" description="Helical" evidence="1">
    <location>
        <begin position="12"/>
        <end position="32"/>
    </location>
</feature>
<proteinExistence type="predicted"/>
<gene>
    <name evidence="3" type="ORF">CLV71_11473</name>
</gene>
<keyword evidence="1" id="KW-0472">Membrane</keyword>
<dbReference type="EMBL" id="SOCP01000014">
    <property type="protein sequence ID" value="TDV44164.1"/>
    <property type="molecule type" value="Genomic_DNA"/>
</dbReference>
<organism evidence="3 4">
    <name type="scientific">Actinophytocola oryzae</name>
    <dbReference type="NCBI Taxonomy" id="502181"/>
    <lineage>
        <taxon>Bacteria</taxon>
        <taxon>Bacillati</taxon>
        <taxon>Actinomycetota</taxon>
        <taxon>Actinomycetes</taxon>
        <taxon>Pseudonocardiales</taxon>
        <taxon>Pseudonocardiaceae</taxon>
    </lineage>
</organism>
<evidence type="ECO:0000313" key="3">
    <source>
        <dbReference type="EMBL" id="TDV44164.1"/>
    </source>
</evidence>
<keyword evidence="4" id="KW-1185">Reference proteome</keyword>
<sequence>MTWRSDRGSVTAEMTVLTPLLVLLLVVVAVVVHRGVSARLRLDTVAHQAARAASMERTAGAADAAAQSAADTALAQSGVVCESRRVRSTINDLIATSTITVTVACLVDLTDAVLPALSTTWLSSTAIEPIDTWREAPR</sequence>
<dbReference type="Pfam" id="PF07811">
    <property type="entry name" value="TadE"/>
    <property type="match status" value="1"/>
</dbReference>
<dbReference type="AlphaFoldDB" id="A0A4R7V5S1"/>
<evidence type="ECO:0000259" key="2">
    <source>
        <dbReference type="Pfam" id="PF07811"/>
    </source>
</evidence>
<keyword evidence="1" id="KW-0812">Transmembrane</keyword>
<feature type="domain" description="TadE-like" evidence="2">
    <location>
        <begin position="8"/>
        <end position="51"/>
    </location>
</feature>
<keyword evidence="1" id="KW-1133">Transmembrane helix</keyword>
<dbReference type="Proteomes" id="UP000294927">
    <property type="component" value="Unassembled WGS sequence"/>
</dbReference>
<comment type="caution">
    <text evidence="3">The sequence shown here is derived from an EMBL/GenBank/DDBJ whole genome shotgun (WGS) entry which is preliminary data.</text>
</comment>
<dbReference type="InterPro" id="IPR012495">
    <property type="entry name" value="TadE-like_dom"/>
</dbReference>
<dbReference type="OrthoDB" id="3260904at2"/>